<comment type="caution">
    <text evidence="2">The sequence shown here is derived from an EMBL/GenBank/DDBJ whole genome shotgun (WGS) entry which is preliminary data.</text>
</comment>
<dbReference type="PANTHER" id="PTHR42923:SF17">
    <property type="entry name" value="AMINE OXIDASE DOMAIN-CONTAINING PROTEIN"/>
    <property type="match status" value="1"/>
</dbReference>
<evidence type="ECO:0000313" key="3">
    <source>
        <dbReference type="Proteomes" id="UP000295680"/>
    </source>
</evidence>
<name>A0A4R2K2U5_9PSEU</name>
<dbReference type="GO" id="GO:0016491">
    <property type="term" value="F:oxidoreductase activity"/>
    <property type="evidence" value="ECO:0007669"/>
    <property type="project" value="InterPro"/>
</dbReference>
<dbReference type="PANTHER" id="PTHR42923">
    <property type="entry name" value="PROTOPORPHYRINOGEN OXIDASE"/>
    <property type="match status" value="1"/>
</dbReference>
<dbReference type="RefSeq" id="WP_243726857.1">
    <property type="nucleotide sequence ID" value="NZ_SLWS01000003.1"/>
</dbReference>
<protein>
    <submittedName>
        <fullName evidence="2">Putative NAD/FAD-binding protein</fullName>
    </submittedName>
</protein>
<dbReference type="InterPro" id="IPR036188">
    <property type="entry name" value="FAD/NAD-bd_sf"/>
</dbReference>
<keyword evidence="3" id="KW-1185">Reference proteome</keyword>
<evidence type="ECO:0000313" key="2">
    <source>
        <dbReference type="EMBL" id="TCO60625.1"/>
    </source>
</evidence>
<organism evidence="2 3">
    <name type="scientific">Actinocrispum wychmicini</name>
    <dbReference type="NCBI Taxonomy" id="1213861"/>
    <lineage>
        <taxon>Bacteria</taxon>
        <taxon>Bacillati</taxon>
        <taxon>Actinomycetota</taxon>
        <taxon>Actinomycetes</taxon>
        <taxon>Pseudonocardiales</taxon>
        <taxon>Pseudonocardiaceae</taxon>
        <taxon>Actinocrispum</taxon>
    </lineage>
</organism>
<dbReference type="SUPFAM" id="SSF51905">
    <property type="entry name" value="FAD/NAD(P)-binding domain"/>
    <property type="match status" value="1"/>
</dbReference>
<dbReference type="AlphaFoldDB" id="A0A4R2K2U5"/>
<accession>A0A4R2K2U5</accession>
<dbReference type="InterPro" id="IPR050464">
    <property type="entry name" value="Zeta_carotene_desat/Oxidored"/>
</dbReference>
<gene>
    <name evidence="2" type="ORF">EV192_103200</name>
</gene>
<reference evidence="2 3" key="1">
    <citation type="submission" date="2019-03" db="EMBL/GenBank/DDBJ databases">
        <title>Genomic Encyclopedia of Type Strains, Phase IV (KMG-IV): sequencing the most valuable type-strain genomes for metagenomic binning, comparative biology and taxonomic classification.</title>
        <authorList>
            <person name="Goeker M."/>
        </authorList>
    </citation>
    <scope>NUCLEOTIDE SEQUENCE [LARGE SCALE GENOMIC DNA]</scope>
    <source>
        <strain evidence="2 3">DSM 45934</strain>
    </source>
</reference>
<dbReference type="InterPro" id="IPR002937">
    <property type="entry name" value="Amino_oxidase"/>
</dbReference>
<dbReference type="Gene3D" id="3.50.50.60">
    <property type="entry name" value="FAD/NAD(P)-binding domain"/>
    <property type="match status" value="1"/>
</dbReference>
<proteinExistence type="predicted"/>
<sequence length="430" mass="48394">MTLRVAVIGAGIAGISAAYRLRADADVTLFESADRAGGHAHTVEVDRNGNTFGLDTAFIVYNEPHYPSIAGFFAELGVSTKAHPGRFSFFDADTSRAYVSEDFDLSEDEVVARYPAEFVRLWREAARFHRDSPRDFMRGRTEVPLAEYLDRNGYSESFRYGFIVLIATAAWSVPAERIWQMPASTVIAFFFAHGVEGLGGRTVPWRTVAGGSVTYVRAALDSLRAANGEVRLGTEVLGVRAEPDAVAVRTVHSVERFDHVVLATHADEALRLLDRPTPRQRMLEAIAYHPTRAVLHTDPAVMPANTADWRSWNYGRTRHRDEYASWVVYYLNHLQDFRCDTDFFVTLDCPLRIREDRVIADIRYRHPVFTAEVRRLQREIHTVNEDSRVKFAGSYFHARKLGPDIVGSHESAFDSGRAAAESLLRDLGRV</sequence>
<dbReference type="Pfam" id="PF01593">
    <property type="entry name" value="Amino_oxidase"/>
    <property type="match status" value="1"/>
</dbReference>
<evidence type="ECO:0000259" key="1">
    <source>
        <dbReference type="Pfam" id="PF01593"/>
    </source>
</evidence>
<dbReference type="EMBL" id="SLWS01000003">
    <property type="protein sequence ID" value="TCO60625.1"/>
    <property type="molecule type" value="Genomic_DNA"/>
</dbReference>
<feature type="domain" description="Amine oxidase" evidence="1">
    <location>
        <begin position="12"/>
        <end position="295"/>
    </location>
</feature>
<dbReference type="Proteomes" id="UP000295680">
    <property type="component" value="Unassembled WGS sequence"/>
</dbReference>